<evidence type="ECO:0000313" key="2">
    <source>
        <dbReference type="EMBL" id="RED46616.1"/>
    </source>
</evidence>
<keyword evidence="1" id="KW-1133">Transmembrane helix</keyword>
<organism evidence="2 3">
    <name type="scientific">Winogradskyella eximia</name>
    <dbReference type="NCBI Taxonomy" id="262006"/>
    <lineage>
        <taxon>Bacteria</taxon>
        <taxon>Pseudomonadati</taxon>
        <taxon>Bacteroidota</taxon>
        <taxon>Flavobacteriia</taxon>
        <taxon>Flavobacteriales</taxon>
        <taxon>Flavobacteriaceae</taxon>
        <taxon>Winogradskyella</taxon>
    </lineage>
</organism>
<name>A0A3D9HC68_9FLAO</name>
<accession>A0A3D9HC68</accession>
<sequence length="142" mass="16596">MYLDKPSQEEPKIKKKRKGLKDYFDYRNNVFNQVGLIFFSAFILATIFTHEFNTSFNEELWRQEPAKRYKLADIIIDSEMCIGKTGQEIKSLLGRPGDYDSEQKVFFSYYLGNRPTFSGGEDAYLILHFKNGKVAKVIEEIK</sequence>
<dbReference type="Proteomes" id="UP000256980">
    <property type="component" value="Unassembled WGS sequence"/>
</dbReference>
<protein>
    <submittedName>
        <fullName evidence="2">Uncharacterized protein</fullName>
    </submittedName>
</protein>
<evidence type="ECO:0000256" key="1">
    <source>
        <dbReference type="SAM" id="Phobius"/>
    </source>
</evidence>
<gene>
    <name evidence="2" type="ORF">DFQ10_101387</name>
</gene>
<dbReference type="EMBL" id="QRDV01000001">
    <property type="protein sequence ID" value="RED46616.1"/>
    <property type="molecule type" value="Genomic_DNA"/>
</dbReference>
<evidence type="ECO:0000313" key="3">
    <source>
        <dbReference type="Proteomes" id="UP000256980"/>
    </source>
</evidence>
<keyword evidence="1" id="KW-0812">Transmembrane</keyword>
<dbReference type="OrthoDB" id="1135060at2"/>
<feature type="transmembrane region" description="Helical" evidence="1">
    <location>
        <begin position="30"/>
        <end position="48"/>
    </location>
</feature>
<comment type="caution">
    <text evidence="2">The sequence shown here is derived from an EMBL/GenBank/DDBJ whole genome shotgun (WGS) entry which is preliminary data.</text>
</comment>
<keyword evidence="1" id="KW-0472">Membrane</keyword>
<proteinExistence type="predicted"/>
<dbReference type="RefSeq" id="WP_115815740.1">
    <property type="nucleotide sequence ID" value="NZ_QRDV01000001.1"/>
</dbReference>
<reference evidence="2 3" key="1">
    <citation type="submission" date="2018-07" db="EMBL/GenBank/DDBJ databases">
        <title>Genomic Encyclopedia of Type Strains, Phase III (KMG-III): the genomes of soil and plant-associated and newly described type strains.</title>
        <authorList>
            <person name="Whitman W."/>
        </authorList>
    </citation>
    <scope>NUCLEOTIDE SEQUENCE [LARGE SCALE GENOMIC DNA]</scope>
    <source>
        <strain evidence="2 3">CECT 7946</strain>
    </source>
</reference>
<keyword evidence="3" id="KW-1185">Reference proteome</keyword>
<dbReference type="AlphaFoldDB" id="A0A3D9HC68"/>